<keyword evidence="1 6" id="KW-0813">Transport</keyword>
<evidence type="ECO:0000256" key="3">
    <source>
        <dbReference type="ARBA" id="ARBA00022723"/>
    </source>
</evidence>
<dbReference type="PANTHER" id="PTHR38344:SF1">
    <property type="entry name" value="INORGANIC CARBON TRANSPORTER SUBUNIT DABA-RELATED"/>
    <property type="match status" value="1"/>
</dbReference>
<name>A0ABS6A7V1_9GAMM</name>
<gene>
    <name evidence="6" type="primary">dabA</name>
    <name evidence="7" type="ORF">KO508_09580</name>
</gene>
<keyword evidence="4 6" id="KW-0862">Zinc</keyword>
<feature type="binding site" evidence="6">
    <location>
        <position position="360"/>
    </location>
    <ligand>
        <name>Zn(2+)</name>
        <dbReference type="ChEBI" id="CHEBI:29105"/>
    </ligand>
</feature>
<dbReference type="Pfam" id="PF10070">
    <property type="entry name" value="DabA"/>
    <property type="match status" value="1"/>
</dbReference>
<comment type="cofactor">
    <cofactor evidence="6">
        <name>Zn(2+)</name>
        <dbReference type="ChEBI" id="CHEBI:29105"/>
    </cofactor>
</comment>
<evidence type="ECO:0000256" key="2">
    <source>
        <dbReference type="ARBA" id="ARBA00022475"/>
    </source>
</evidence>
<dbReference type="Proteomes" id="UP000753376">
    <property type="component" value="Unassembled WGS sequence"/>
</dbReference>
<comment type="caution">
    <text evidence="7">The sequence shown here is derived from an EMBL/GenBank/DDBJ whole genome shotgun (WGS) entry which is preliminary data.</text>
</comment>
<reference evidence="7 8" key="1">
    <citation type="submission" date="2021-05" db="EMBL/GenBank/DDBJ databases">
        <title>Draft genomes of bacteria isolated from model marine particles.</title>
        <authorList>
            <person name="Datta M.S."/>
            <person name="Schwartzman J.A."/>
            <person name="Enke T.N."/>
            <person name="Saavedra J."/>
            <person name="Cermak N."/>
            <person name="Cordero O.X."/>
        </authorList>
    </citation>
    <scope>NUCLEOTIDE SEQUENCE [LARGE SCALE GENOMIC DNA]</scope>
    <source>
        <strain evidence="7 8">D2M19</strain>
    </source>
</reference>
<evidence type="ECO:0000313" key="7">
    <source>
        <dbReference type="EMBL" id="MBU2874257.1"/>
    </source>
</evidence>
<feature type="binding site" evidence="6">
    <location>
        <position position="532"/>
    </location>
    <ligand>
        <name>Zn(2+)</name>
        <dbReference type="ChEBI" id="CHEBI:29105"/>
    </ligand>
</feature>
<dbReference type="HAMAP" id="MF_01871">
    <property type="entry name" value="DabA"/>
    <property type="match status" value="1"/>
</dbReference>
<keyword evidence="3 6" id="KW-0479">Metal-binding</keyword>
<sequence>MMDSNAVVSAPVLDEVNFQGAITRACGLIAPIWPLDKWIAVNPFWGLRDKPVKCAERILDQRGGFSFLMPTAFYREAWEGGRISEEDLKESLAQSGIQSSIQPLFDLLKHERTPEEPLCFSVLDAFSANAESVNAADAVNGEIGRLCGAYFDARQGRWSSAGKKKDKGGFFEFWLAAAKQDLSLDYRTGITGARKRLKEIDETQLHAVKNAVTAINLNTDELEVLCHNLLMRVLGWASWSSGVDWRTCLAGEGSEATESLLSALLVWEAVALECASNKQIKARTAAWARIRQALQADGTLSLSAANAQKAKLLWVWQRAFEIGYQRKFVDIISEDRQADRWQEVDPKSANVKTDIQAIFCIDVRSEVMRRHLENDNPRVQTLGFAGFFGLPVSHQSHGPYSEVQRLPGLLAPAYRLIDTEGNTASDSTLNRELDQKEITRESVRHSKYSSLSTFTLVETTGLAWAWKLLKDSLHQKKAEQPGSIANARDNKLVHHIGGDPLTISEKVGLVSGFLKGMSLTRDFAPLLVFVGHGTQTDNNPNHAGLACGACGGQSGGVNARLAASLCNDPQVREGLGDAGIQVPESTFAIAAEHCTVTDEITVFGQKSVPESHQSLLAELEASFVTAGRESRKERATPLKLNGLDDKELLTSMRRRTIDWSEVRPEWGLANNAAIIFAKRKLTRGKNLAGRVFLHDYDSELDAEGEILEALLSAPMMVANWINLQYFASVTAPEVYGAGNKLLHSVVGGNLGVIEGNGTDLRIGLPLQSVHDGTYWRHEPLRLTVLIDAPRERIQAIFERQPDVARLVKNEWLWLHRILPEGGQERFDKGVWKNCSG</sequence>
<accession>A0ABS6A7V1</accession>
<feature type="binding site" evidence="6">
    <location>
        <position position="547"/>
    </location>
    <ligand>
        <name>Zn(2+)</name>
        <dbReference type="ChEBI" id="CHEBI:29105"/>
    </ligand>
</feature>
<dbReference type="RefSeq" id="WP_216008099.1">
    <property type="nucleotide sequence ID" value="NZ_JAHKPV010000017.1"/>
</dbReference>
<proteinExistence type="inferred from homology"/>
<evidence type="ECO:0000256" key="5">
    <source>
        <dbReference type="ARBA" id="ARBA00023136"/>
    </source>
</evidence>
<organism evidence="7 8">
    <name type="scientific">Marinobacter salexigens</name>
    <dbReference type="NCBI Taxonomy" id="1925763"/>
    <lineage>
        <taxon>Bacteria</taxon>
        <taxon>Pseudomonadati</taxon>
        <taxon>Pseudomonadota</taxon>
        <taxon>Gammaproteobacteria</taxon>
        <taxon>Pseudomonadales</taxon>
        <taxon>Marinobacteraceae</taxon>
        <taxon>Marinobacter</taxon>
    </lineage>
</organism>
<keyword evidence="2 6" id="KW-1003">Cell membrane</keyword>
<comment type="subcellular location">
    <subcellularLocation>
        <location evidence="6">Cell membrane</location>
        <topology evidence="6">Peripheral membrane protein</topology>
    </subcellularLocation>
</comment>
<dbReference type="EMBL" id="JAHKPV010000017">
    <property type="protein sequence ID" value="MBU2874257.1"/>
    <property type="molecule type" value="Genomic_DNA"/>
</dbReference>
<comment type="subunit">
    <text evidence="6">Forms a complex with DabB.</text>
</comment>
<keyword evidence="5 6" id="KW-0472">Membrane</keyword>
<evidence type="ECO:0000256" key="4">
    <source>
        <dbReference type="ARBA" id="ARBA00022833"/>
    </source>
</evidence>
<evidence type="ECO:0000256" key="1">
    <source>
        <dbReference type="ARBA" id="ARBA00022448"/>
    </source>
</evidence>
<feature type="binding site" evidence="6">
    <location>
        <position position="362"/>
    </location>
    <ligand>
        <name>Zn(2+)</name>
        <dbReference type="ChEBI" id="CHEBI:29105"/>
    </ligand>
</feature>
<dbReference type="InterPro" id="IPR018752">
    <property type="entry name" value="DabA"/>
</dbReference>
<comment type="function">
    <text evidence="6">Part of an energy-coupled inorganic carbon pump.</text>
</comment>
<dbReference type="PANTHER" id="PTHR38344">
    <property type="entry name" value="UPF0753 PROTEIN AQ_863"/>
    <property type="match status" value="1"/>
</dbReference>
<evidence type="ECO:0000313" key="8">
    <source>
        <dbReference type="Proteomes" id="UP000753376"/>
    </source>
</evidence>
<protein>
    <recommendedName>
        <fullName evidence="6">Probable inorganic carbon transporter subunit DabA</fullName>
    </recommendedName>
</protein>
<comment type="similarity">
    <text evidence="6">Belongs to the inorganic carbon transporter (TC 9.A.2) DabA family.</text>
</comment>
<evidence type="ECO:0000256" key="6">
    <source>
        <dbReference type="HAMAP-Rule" id="MF_01871"/>
    </source>
</evidence>
<keyword evidence="8" id="KW-1185">Reference proteome</keyword>